<keyword evidence="9" id="KW-1185">Reference proteome</keyword>
<dbReference type="Gene3D" id="3.30.1120.10">
    <property type="match status" value="1"/>
</dbReference>
<evidence type="ECO:0000313" key="8">
    <source>
        <dbReference type="EMBL" id="CAG5081033.1"/>
    </source>
</evidence>
<dbReference type="Pfam" id="PF00884">
    <property type="entry name" value="Sulfatase"/>
    <property type="match status" value="1"/>
</dbReference>
<name>A0A8J2H6Z9_COTCN</name>
<dbReference type="InterPro" id="IPR047115">
    <property type="entry name" value="ARSB"/>
</dbReference>
<feature type="chain" id="PRO_5035191127" evidence="6">
    <location>
        <begin position="16"/>
        <end position="457"/>
    </location>
</feature>
<protein>
    <submittedName>
        <fullName evidence="8">Similar to ARSJ: Arylsulfatase J (Homo sapiens)</fullName>
    </submittedName>
</protein>
<organism evidence="8 9">
    <name type="scientific">Cotesia congregata</name>
    <name type="common">Parasitoid wasp</name>
    <name type="synonym">Apanteles congregatus</name>
    <dbReference type="NCBI Taxonomy" id="51543"/>
    <lineage>
        <taxon>Eukaryota</taxon>
        <taxon>Metazoa</taxon>
        <taxon>Ecdysozoa</taxon>
        <taxon>Arthropoda</taxon>
        <taxon>Hexapoda</taxon>
        <taxon>Insecta</taxon>
        <taxon>Pterygota</taxon>
        <taxon>Neoptera</taxon>
        <taxon>Endopterygota</taxon>
        <taxon>Hymenoptera</taxon>
        <taxon>Apocrita</taxon>
        <taxon>Ichneumonoidea</taxon>
        <taxon>Braconidae</taxon>
        <taxon>Microgastrinae</taxon>
        <taxon>Cotesia</taxon>
    </lineage>
</organism>
<keyword evidence="3" id="KW-0479">Metal-binding</keyword>
<dbReference type="PANTHER" id="PTHR10342">
    <property type="entry name" value="ARYLSULFATASE"/>
    <property type="match status" value="1"/>
</dbReference>
<sequence length="457" mass="51599">MRTIGLIFLCGLTCATLEKSPHIVFIIADDLVIMAAEPWGLSLTEKILPEYLKDLGYKNHIVGKWHLGHYMRNYTPTYRGFESHLGYWTGHQDYFDHTAVEWPDWGLDMRRNLEPAWDLHGKYSTDLFTEEAVRIINNHNQSDPLFLYLAHAAVHSANPYNPLPAPDQEVAKFLHIKDYKRRRFAAMLSKLDDSVGAVVSALKKQSMLQDTVIVFTTDNGGPAAGFNDNFASNFPLRGVKNTYWEVSRELMDITDWLPTLLTVAGGNNSILPTAIDGIDMWESLNNKGPSPRRVVVHNIDDIYGAAAITVDDWKLVKGTTYRGTWDDWYGSSSWDILYNTTEVIESSAGSAVTDLGLPLTLNLIINLREESRVQCGKKNTTLAKCRPLVKPCLFNIRSDPCEFNNLAEADNEMLVNLMDVLNKVNKTAVPPRKVDSDPRSKPSLWDHTWTNFGDYTS</sequence>
<evidence type="ECO:0000256" key="2">
    <source>
        <dbReference type="ARBA" id="ARBA00008779"/>
    </source>
</evidence>
<evidence type="ECO:0000256" key="4">
    <source>
        <dbReference type="ARBA" id="ARBA00022837"/>
    </source>
</evidence>
<reference evidence="8" key="1">
    <citation type="submission" date="2021-04" db="EMBL/GenBank/DDBJ databases">
        <authorList>
            <person name="Chebbi M.A.C M."/>
        </authorList>
    </citation>
    <scope>NUCLEOTIDE SEQUENCE</scope>
</reference>
<comment type="caution">
    <text evidence="8">The sequence shown here is derived from an EMBL/GenBank/DDBJ whole genome shotgun (WGS) entry which is preliminary data.</text>
</comment>
<dbReference type="Gene3D" id="3.40.720.10">
    <property type="entry name" value="Alkaline Phosphatase, subunit A"/>
    <property type="match status" value="1"/>
</dbReference>
<evidence type="ECO:0000313" key="9">
    <source>
        <dbReference type="Proteomes" id="UP000786811"/>
    </source>
</evidence>
<keyword evidence="4" id="KW-0106">Calcium</keyword>
<keyword evidence="6" id="KW-0732">Signal</keyword>
<dbReference type="GO" id="GO:0046872">
    <property type="term" value="F:metal ion binding"/>
    <property type="evidence" value="ECO:0007669"/>
    <property type="project" value="UniProtKB-KW"/>
</dbReference>
<dbReference type="GO" id="GO:0008484">
    <property type="term" value="F:sulfuric ester hydrolase activity"/>
    <property type="evidence" value="ECO:0007669"/>
    <property type="project" value="InterPro"/>
</dbReference>
<comment type="cofactor">
    <cofactor evidence="1">
        <name>Ca(2+)</name>
        <dbReference type="ChEBI" id="CHEBI:29108"/>
    </cofactor>
</comment>
<evidence type="ECO:0000256" key="1">
    <source>
        <dbReference type="ARBA" id="ARBA00001913"/>
    </source>
</evidence>
<evidence type="ECO:0000256" key="6">
    <source>
        <dbReference type="SAM" id="SignalP"/>
    </source>
</evidence>
<dbReference type="PANTHER" id="PTHR10342:SF273">
    <property type="entry name" value="RE14504P"/>
    <property type="match status" value="1"/>
</dbReference>
<accession>A0A8J2H6Z9</accession>
<dbReference type="OrthoDB" id="103349at2759"/>
<keyword evidence="5" id="KW-0325">Glycoprotein</keyword>
<feature type="domain" description="Sulfatase N-terminal" evidence="7">
    <location>
        <begin position="39"/>
        <end position="235"/>
    </location>
</feature>
<dbReference type="Proteomes" id="UP000786811">
    <property type="component" value="Unassembled WGS sequence"/>
</dbReference>
<dbReference type="CDD" id="cd16029">
    <property type="entry name" value="4-S"/>
    <property type="match status" value="1"/>
</dbReference>
<dbReference type="EMBL" id="CAJNRD030001118">
    <property type="protein sequence ID" value="CAG5081033.1"/>
    <property type="molecule type" value="Genomic_DNA"/>
</dbReference>
<gene>
    <name evidence="8" type="ORF">HICCMSTLAB_LOCUS3175</name>
</gene>
<dbReference type="InterPro" id="IPR000917">
    <property type="entry name" value="Sulfatase_N"/>
</dbReference>
<dbReference type="AlphaFoldDB" id="A0A8J2H6Z9"/>
<proteinExistence type="inferred from homology"/>
<feature type="signal peptide" evidence="6">
    <location>
        <begin position="1"/>
        <end position="15"/>
    </location>
</feature>
<dbReference type="SUPFAM" id="SSF53649">
    <property type="entry name" value="Alkaline phosphatase-like"/>
    <property type="match status" value="1"/>
</dbReference>
<comment type="similarity">
    <text evidence="2">Belongs to the sulfatase family.</text>
</comment>
<evidence type="ECO:0000256" key="5">
    <source>
        <dbReference type="ARBA" id="ARBA00023180"/>
    </source>
</evidence>
<evidence type="ECO:0000256" key="3">
    <source>
        <dbReference type="ARBA" id="ARBA00022723"/>
    </source>
</evidence>
<evidence type="ECO:0000259" key="7">
    <source>
        <dbReference type="Pfam" id="PF00884"/>
    </source>
</evidence>
<dbReference type="InterPro" id="IPR017850">
    <property type="entry name" value="Alkaline_phosphatase_core_sf"/>
</dbReference>